<dbReference type="PANTHER" id="PTHR33204:SF29">
    <property type="entry name" value="TRANSCRIPTIONAL REGULATOR"/>
    <property type="match status" value="1"/>
</dbReference>
<keyword evidence="6" id="KW-1185">Reference proteome</keyword>
<dbReference type="GO" id="GO:0003677">
    <property type="term" value="F:DNA binding"/>
    <property type="evidence" value="ECO:0007669"/>
    <property type="project" value="UniProtKB-KW"/>
</dbReference>
<organism evidence="5 6">
    <name type="scientific">Entomospira nematocerorum</name>
    <dbReference type="NCBI Taxonomy" id="2719987"/>
    <lineage>
        <taxon>Bacteria</taxon>
        <taxon>Pseudomonadati</taxon>
        <taxon>Spirochaetota</taxon>
        <taxon>Spirochaetia</taxon>
        <taxon>Spirochaetales</taxon>
        <taxon>Spirochaetaceae</taxon>
        <taxon>Entomospira</taxon>
    </lineage>
</organism>
<keyword evidence="2" id="KW-0238">DNA-binding</keyword>
<accession>A0A968KT75</accession>
<keyword evidence="3" id="KW-0804">Transcription</keyword>
<dbReference type="InterPro" id="IPR036388">
    <property type="entry name" value="WH-like_DNA-bd_sf"/>
</dbReference>
<gene>
    <name evidence="5" type="ORF">HCT46_04275</name>
</gene>
<name>A0A968KT75_9SPIO</name>
<evidence type="ECO:0000256" key="3">
    <source>
        <dbReference type="ARBA" id="ARBA00023163"/>
    </source>
</evidence>
<comment type="caution">
    <text evidence="5">The sequence shown here is derived from an EMBL/GenBank/DDBJ whole genome shotgun (WGS) entry which is preliminary data.</text>
</comment>
<evidence type="ECO:0000259" key="4">
    <source>
        <dbReference type="PROSITE" id="PS51118"/>
    </source>
</evidence>
<feature type="domain" description="HTH hxlR-type" evidence="4">
    <location>
        <begin position="4"/>
        <end position="101"/>
    </location>
</feature>
<evidence type="ECO:0000313" key="6">
    <source>
        <dbReference type="Proteomes" id="UP000752013"/>
    </source>
</evidence>
<evidence type="ECO:0000256" key="1">
    <source>
        <dbReference type="ARBA" id="ARBA00023015"/>
    </source>
</evidence>
<sequence length="101" mass="11580">MDKCSVAYTLSILVGKWKPLIILALSQEEILRYGQLKREIDGITHKMLSSQLKELEQAGIIHREEYPQIPPKVEYSLTEKGVAFLDVFNAMKIWGDRYASP</sequence>
<dbReference type="InterPro" id="IPR002577">
    <property type="entry name" value="HTH_HxlR"/>
</dbReference>
<dbReference type="SUPFAM" id="SSF46785">
    <property type="entry name" value="Winged helix' DNA-binding domain"/>
    <property type="match status" value="1"/>
</dbReference>
<dbReference type="AlphaFoldDB" id="A0A968KT75"/>
<dbReference type="InterPro" id="IPR036390">
    <property type="entry name" value="WH_DNA-bd_sf"/>
</dbReference>
<dbReference type="Pfam" id="PF01638">
    <property type="entry name" value="HxlR"/>
    <property type="match status" value="1"/>
</dbReference>
<reference evidence="5" key="1">
    <citation type="submission" date="2020-03" db="EMBL/GenBank/DDBJ databases">
        <title>Spirochaetal bacteria isolated from arthropods constitute a novel genus Entomospira genus novum within the order Spirochaetales.</title>
        <authorList>
            <person name="Grana-Miraglia L."/>
            <person name="Sikutova S."/>
            <person name="Fingerle V."/>
            <person name="Sing A."/>
            <person name="Castillo-Ramirez S."/>
            <person name="Margos G."/>
            <person name="Rudolf I."/>
        </authorList>
    </citation>
    <scope>NUCLEOTIDE SEQUENCE</scope>
    <source>
        <strain evidence="5">BR208</strain>
    </source>
</reference>
<proteinExistence type="predicted"/>
<protein>
    <submittedName>
        <fullName evidence="5">Helix-turn-helix transcriptional regulator</fullName>
    </submittedName>
</protein>
<keyword evidence="1" id="KW-0805">Transcription regulation</keyword>
<evidence type="ECO:0000313" key="5">
    <source>
        <dbReference type="EMBL" id="NIZ47131.1"/>
    </source>
</evidence>
<dbReference type="EMBL" id="JAATLK010000001">
    <property type="protein sequence ID" value="NIZ47131.1"/>
    <property type="molecule type" value="Genomic_DNA"/>
</dbReference>
<dbReference type="PROSITE" id="PS51118">
    <property type="entry name" value="HTH_HXLR"/>
    <property type="match status" value="1"/>
</dbReference>
<dbReference type="Gene3D" id="1.10.10.10">
    <property type="entry name" value="Winged helix-like DNA-binding domain superfamily/Winged helix DNA-binding domain"/>
    <property type="match status" value="1"/>
</dbReference>
<dbReference type="PANTHER" id="PTHR33204">
    <property type="entry name" value="TRANSCRIPTIONAL REGULATOR, MARR FAMILY"/>
    <property type="match status" value="1"/>
</dbReference>
<evidence type="ECO:0000256" key="2">
    <source>
        <dbReference type="ARBA" id="ARBA00023125"/>
    </source>
</evidence>
<dbReference type="RefSeq" id="WP_167703554.1">
    <property type="nucleotide sequence ID" value="NZ_CP118168.1"/>
</dbReference>
<dbReference type="Proteomes" id="UP000752013">
    <property type="component" value="Unassembled WGS sequence"/>
</dbReference>